<dbReference type="Pfam" id="PF01041">
    <property type="entry name" value="DegT_DnrJ_EryC1"/>
    <property type="match status" value="1"/>
</dbReference>
<dbReference type="PIRSF" id="PIRSF000390">
    <property type="entry name" value="PLP_StrS"/>
    <property type="match status" value="1"/>
</dbReference>
<dbReference type="InterPro" id="IPR015422">
    <property type="entry name" value="PyrdxlP-dep_Trfase_small"/>
</dbReference>
<reference evidence="3 4" key="1">
    <citation type="submission" date="2021-04" db="EMBL/GenBank/DDBJ databases">
        <authorList>
            <person name="Rodrigo-Torres L."/>
            <person name="Arahal R. D."/>
            <person name="Lucena T."/>
        </authorList>
    </citation>
    <scope>NUCLEOTIDE SEQUENCE [LARGE SCALE GENOMIC DNA]</scope>
    <source>
        <strain evidence="3 4">CECT 9623</strain>
    </source>
</reference>
<dbReference type="InterPro" id="IPR015421">
    <property type="entry name" value="PyrdxlP-dep_Trfase_major"/>
</dbReference>
<dbReference type="Gene3D" id="3.40.640.10">
    <property type="entry name" value="Type I PLP-dependent aspartate aminotransferase-like (Major domain)"/>
    <property type="match status" value="1"/>
</dbReference>
<accession>A0ABN7RGG4</accession>
<organism evidence="3 4">
    <name type="scientific">Dyadobacter linearis</name>
    <dbReference type="NCBI Taxonomy" id="2823330"/>
    <lineage>
        <taxon>Bacteria</taxon>
        <taxon>Pseudomonadati</taxon>
        <taxon>Bacteroidota</taxon>
        <taxon>Cytophagia</taxon>
        <taxon>Cytophagales</taxon>
        <taxon>Spirosomataceae</taxon>
        <taxon>Dyadobacter</taxon>
    </lineage>
</organism>
<keyword evidence="4" id="KW-1185">Reference proteome</keyword>
<sequence>MNYRIWLSPPHMGGGELKYVQEAFNSNWIAPAGPNIGHFENELAQYTDAKYAVALASGTAAIHLALCALGVGKGDIVLCQSLTFVATANPILYLGATPVFIDSEPKTWNICPQALETAVTYYIKRNQKPKALICVHLYGMPCLMNELLAICDKYGIALIEDAAEALGSTYRGKHLGTFGKAGIISFNGNKIITTSGGGALLSDSKTLTDKARFLATQAKDPATYFQHSEAGYNYAMSNVCAGIGRGQMEVLNERVAARRSNFNRYQQYLAAIPGISFQEEPAGGYSNRWLTALQLTSNVAPEEIRLALFEKGIESRRVWKPMHLQPLYKSAPYFGGNVAENLFENGICLPSGSQLTEQEVTEISNVIIELVEK</sequence>
<dbReference type="CDD" id="cd00616">
    <property type="entry name" value="AHBA_syn"/>
    <property type="match status" value="1"/>
</dbReference>
<dbReference type="GO" id="GO:0008483">
    <property type="term" value="F:transaminase activity"/>
    <property type="evidence" value="ECO:0007669"/>
    <property type="project" value="UniProtKB-KW"/>
</dbReference>
<dbReference type="RefSeq" id="WP_215236290.1">
    <property type="nucleotide sequence ID" value="NZ_CAJRAU010000010.1"/>
</dbReference>
<dbReference type="PANTHER" id="PTHR30244:SF34">
    <property type="entry name" value="DTDP-4-AMINO-4,6-DIDEOXYGALACTOSE TRANSAMINASE"/>
    <property type="match status" value="1"/>
</dbReference>
<evidence type="ECO:0000256" key="1">
    <source>
        <dbReference type="ARBA" id="ARBA00037999"/>
    </source>
</evidence>
<dbReference type="Proteomes" id="UP000679725">
    <property type="component" value="Unassembled WGS sequence"/>
</dbReference>
<comment type="similarity">
    <text evidence="1 2">Belongs to the DegT/DnrJ/EryC1 family.</text>
</comment>
<dbReference type="InterPro" id="IPR000653">
    <property type="entry name" value="DegT/StrS_aminotransferase"/>
</dbReference>
<evidence type="ECO:0000313" key="3">
    <source>
        <dbReference type="EMBL" id="CAG5074321.1"/>
    </source>
</evidence>
<evidence type="ECO:0000313" key="4">
    <source>
        <dbReference type="Proteomes" id="UP000679725"/>
    </source>
</evidence>
<dbReference type="Gene3D" id="3.90.1150.10">
    <property type="entry name" value="Aspartate Aminotransferase, domain 1"/>
    <property type="match status" value="1"/>
</dbReference>
<keyword evidence="3" id="KW-0808">Transferase</keyword>
<dbReference type="PANTHER" id="PTHR30244">
    <property type="entry name" value="TRANSAMINASE"/>
    <property type="match status" value="1"/>
</dbReference>
<dbReference type="InterPro" id="IPR015424">
    <property type="entry name" value="PyrdxlP-dep_Trfase"/>
</dbReference>
<keyword evidence="2" id="KW-0663">Pyridoxal phosphate</keyword>
<name>A0ABN7RGG4_9BACT</name>
<dbReference type="SUPFAM" id="SSF53383">
    <property type="entry name" value="PLP-dependent transferases"/>
    <property type="match status" value="1"/>
</dbReference>
<evidence type="ECO:0000256" key="2">
    <source>
        <dbReference type="RuleBase" id="RU004508"/>
    </source>
</evidence>
<proteinExistence type="inferred from homology"/>
<dbReference type="EMBL" id="CAJRAU010000010">
    <property type="protein sequence ID" value="CAG5074321.1"/>
    <property type="molecule type" value="Genomic_DNA"/>
</dbReference>
<keyword evidence="3" id="KW-0032">Aminotransferase</keyword>
<gene>
    <name evidence="3" type="primary">epsN</name>
    <name evidence="3" type="ORF">DYBT9623_05041</name>
</gene>
<comment type="caution">
    <text evidence="3">The sequence shown here is derived from an EMBL/GenBank/DDBJ whole genome shotgun (WGS) entry which is preliminary data.</text>
</comment>
<dbReference type="EC" id="2.6.1.-" evidence="3"/>
<protein>
    <submittedName>
        <fullName evidence="3">Pyridoxal phosphate-dependent aminotransferase EpsN</fullName>
        <ecNumber evidence="3">2.6.1.-</ecNumber>
    </submittedName>
</protein>